<dbReference type="RefSeq" id="WP_189354584.1">
    <property type="nucleotide sequence ID" value="NZ_BMYP01000048.1"/>
</dbReference>
<dbReference type="InterPro" id="IPR025166">
    <property type="entry name" value="Integrase_DNA_bind_dom"/>
</dbReference>
<feature type="domain" description="Tyr recombinase" evidence="7">
    <location>
        <begin position="200"/>
        <end position="372"/>
    </location>
</feature>
<proteinExistence type="inferred from homology"/>
<dbReference type="InterPro" id="IPR002104">
    <property type="entry name" value="Integrase_catalytic"/>
</dbReference>
<dbReference type="PROSITE" id="PS51898">
    <property type="entry name" value="TYR_RECOMBINASE"/>
    <property type="match status" value="1"/>
</dbReference>
<feature type="domain" description="Beta/gamma crystallin 'Greek key'" evidence="6">
    <location>
        <begin position="397"/>
        <end position="410"/>
    </location>
</feature>
<evidence type="ECO:0000256" key="4">
    <source>
        <dbReference type="ARBA" id="ARBA00023172"/>
    </source>
</evidence>
<evidence type="ECO:0000313" key="9">
    <source>
        <dbReference type="EMBL" id="GHD81383.1"/>
    </source>
</evidence>
<dbReference type="Pfam" id="PF13356">
    <property type="entry name" value="Arm-DNA-bind_3"/>
    <property type="match status" value="1"/>
</dbReference>
<evidence type="ECO:0000256" key="1">
    <source>
        <dbReference type="ARBA" id="ARBA00008857"/>
    </source>
</evidence>
<comment type="similarity">
    <text evidence="1">Belongs to the 'phage' integrase family.</text>
</comment>
<feature type="domain" description="Core-binding (CB)" evidence="8">
    <location>
        <begin position="100"/>
        <end position="179"/>
    </location>
</feature>
<dbReference type="InterPro" id="IPR044068">
    <property type="entry name" value="CB"/>
</dbReference>
<comment type="caution">
    <text evidence="9">The sequence shown here is derived from an EMBL/GenBank/DDBJ whole genome shotgun (WGS) entry which is preliminary data.</text>
</comment>
<dbReference type="Gene3D" id="1.10.443.10">
    <property type="entry name" value="Intergrase catalytic core"/>
    <property type="match status" value="1"/>
</dbReference>
<evidence type="ECO:0000256" key="2">
    <source>
        <dbReference type="ARBA" id="ARBA00022908"/>
    </source>
</evidence>
<dbReference type="InterPro" id="IPR038488">
    <property type="entry name" value="Integrase_DNA-bd_sf"/>
</dbReference>
<keyword evidence="3 5" id="KW-0238">DNA-binding</keyword>
<dbReference type="Gene3D" id="3.30.160.390">
    <property type="entry name" value="Integrase, DNA-binding domain"/>
    <property type="match status" value="1"/>
</dbReference>
<dbReference type="PANTHER" id="PTHR30629">
    <property type="entry name" value="PROPHAGE INTEGRASE"/>
    <property type="match status" value="1"/>
</dbReference>
<sequence length="410" mass="45352">MSKTTRFRFSASAIERLSCPDGTKAVEVSDADGVSGLRLAVTRSSKTFWFRFVLAGTKGAIRLGTFPALSVPDARKLALTYRAQVEQGIDPRHKEEKIDLTLGEFAQAYLAYSRQHKRSHADDASKLRCWLLPAFSHLKLKDLRRRHVEAYLTELRKTHSPASVNRHLTLLSAMGRRAVALDYVERSWCAGIDRLKEDNKRQVALTPEQAGRLLAALETDQNTIAASAIALLLLTGVRLREATTARVEDVNLGQRLWFLPKAKTGARHIHLNDAAVAILERQASMAQGSGWLFPGRDPSKPLGDVRSTFFRALAKAGLPPMRRHDLRHSFASLAVSAGRSLYDVQALLGHASPNMTTRYAHLDNQTLRAASQTVADVVEKARAELVQQQSDLACEASKMALYSEPNLQGE</sequence>
<keyword evidence="2" id="KW-0229">DNA integration</keyword>
<dbReference type="InterPro" id="IPR001064">
    <property type="entry name" value="Beta/gamma_crystallin"/>
</dbReference>
<dbReference type="InterPro" id="IPR010998">
    <property type="entry name" value="Integrase_recombinase_N"/>
</dbReference>
<dbReference type="SUPFAM" id="SSF56349">
    <property type="entry name" value="DNA breaking-rejoining enzymes"/>
    <property type="match status" value="1"/>
</dbReference>
<dbReference type="Gene3D" id="1.10.150.130">
    <property type="match status" value="1"/>
</dbReference>
<dbReference type="PANTHER" id="PTHR30629:SF2">
    <property type="entry name" value="PROPHAGE INTEGRASE INTS-RELATED"/>
    <property type="match status" value="1"/>
</dbReference>
<dbReference type="PROSITE" id="PS50915">
    <property type="entry name" value="CRYSTALLIN_BETA_GAMMA"/>
    <property type="match status" value="1"/>
</dbReference>
<dbReference type="InterPro" id="IPR050808">
    <property type="entry name" value="Phage_Integrase"/>
</dbReference>
<evidence type="ECO:0000313" key="10">
    <source>
        <dbReference type="Proteomes" id="UP000662678"/>
    </source>
</evidence>
<keyword evidence="10" id="KW-1185">Reference proteome</keyword>
<evidence type="ECO:0000259" key="8">
    <source>
        <dbReference type="PROSITE" id="PS51900"/>
    </source>
</evidence>
<name>A0ABQ3HC09_9NEIS</name>
<reference evidence="10" key="1">
    <citation type="journal article" date="2019" name="Int. J. Syst. Evol. Microbiol.">
        <title>The Global Catalogue of Microorganisms (GCM) 10K type strain sequencing project: providing services to taxonomists for standard genome sequencing and annotation.</title>
        <authorList>
            <consortium name="The Broad Institute Genomics Platform"/>
            <consortium name="The Broad Institute Genome Sequencing Center for Infectious Disease"/>
            <person name="Wu L."/>
            <person name="Ma J."/>
        </authorList>
    </citation>
    <scope>NUCLEOTIDE SEQUENCE [LARGE SCALE GENOMIC DNA]</scope>
    <source>
        <strain evidence="10">KCTC 23713</strain>
    </source>
</reference>
<dbReference type="Pfam" id="PF00589">
    <property type="entry name" value="Phage_integrase"/>
    <property type="match status" value="1"/>
</dbReference>
<dbReference type="EMBL" id="BMYP01000048">
    <property type="protein sequence ID" value="GHD81383.1"/>
    <property type="molecule type" value="Genomic_DNA"/>
</dbReference>
<dbReference type="PROSITE" id="PS51900">
    <property type="entry name" value="CB"/>
    <property type="match status" value="1"/>
</dbReference>
<evidence type="ECO:0000256" key="3">
    <source>
        <dbReference type="ARBA" id="ARBA00023125"/>
    </source>
</evidence>
<organism evidence="9 10">
    <name type="scientific">Vogesella fluminis</name>
    <dbReference type="NCBI Taxonomy" id="1069161"/>
    <lineage>
        <taxon>Bacteria</taxon>
        <taxon>Pseudomonadati</taxon>
        <taxon>Pseudomonadota</taxon>
        <taxon>Betaproteobacteria</taxon>
        <taxon>Neisseriales</taxon>
        <taxon>Chromobacteriaceae</taxon>
        <taxon>Vogesella</taxon>
    </lineage>
</organism>
<evidence type="ECO:0000259" key="6">
    <source>
        <dbReference type="PROSITE" id="PS50915"/>
    </source>
</evidence>
<dbReference type="CDD" id="cd00796">
    <property type="entry name" value="INT_Rci_Hp1_C"/>
    <property type="match status" value="1"/>
</dbReference>
<dbReference type="InterPro" id="IPR013762">
    <property type="entry name" value="Integrase-like_cat_sf"/>
</dbReference>
<gene>
    <name evidence="9" type="ORF">GCM10011419_27210</name>
</gene>
<dbReference type="Proteomes" id="UP000662678">
    <property type="component" value="Unassembled WGS sequence"/>
</dbReference>
<evidence type="ECO:0000256" key="5">
    <source>
        <dbReference type="PROSITE-ProRule" id="PRU01248"/>
    </source>
</evidence>
<keyword evidence="4" id="KW-0233">DNA recombination</keyword>
<protein>
    <submittedName>
        <fullName evidence="9">Integrase</fullName>
    </submittedName>
</protein>
<accession>A0ABQ3HC09</accession>
<evidence type="ECO:0000259" key="7">
    <source>
        <dbReference type="PROSITE" id="PS51898"/>
    </source>
</evidence>
<dbReference type="InterPro" id="IPR011010">
    <property type="entry name" value="DNA_brk_join_enz"/>
</dbReference>